<organism evidence="6 7">
    <name type="scientific">Hyphomonas polymorpha PS728</name>
    <dbReference type="NCBI Taxonomy" id="1280954"/>
    <lineage>
        <taxon>Bacteria</taxon>
        <taxon>Pseudomonadati</taxon>
        <taxon>Pseudomonadota</taxon>
        <taxon>Alphaproteobacteria</taxon>
        <taxon>Hyphomonadales</taxon>
        <taxon>Hyphomonadaceae</taxon>
        <taxon>Hyphomonas</taxon>
    </lineage>
</organism>
<keyword evidence="3" id="KW-0804">Transcription</keyword>
<evidence type="ECO:0000313" key="6">
    <source>
        <dbReference type="EMBL" id="KCZ98727.1"/>
    </source>
</evidence>
<evidence type="ECO:0000256" key="2">
    <source>
        <dbReference type="ARBA" id="ARBA00023125"/>
    </source>
</evidence>
<dbReference type="SUPFAM" id="SSF46785">
    <property type="entry name" value="Winged helix' DNA-binding domain"/>
    <property type="match status" value="1"/>
</dbReference>
<dbReference type="Proteomes" id="UP000027100">
    <property type="component" value="Unassembled WGS sequence"/>
</dbReference>
<dbReference type="OrthoDB" id="7349109at2"/>
<feature type="compositionally biased region" description="Low complexity" evidence="4">
    <location>
        <begin position="189"/>
        <end position="201"/>
    </location>
</feature>
<dbReference type="PANTHER" id="PTHR42756">
    <property type="entry name" value="TRANSCRIPTIONAL REGULATOR, MARR"/>
    <property type="match status" value="1"/>
</dbReference>
<dbReference type="InterPro" id="IPR000835">
    <property type="entry name" value="HTH_MarR-typ"/>
</dbReference>
<keyword evidence="1" id="KW-0805">Transcription regulation</keyword>
<name>A0A062V930_9PROT</name>
<reference evidence="6 7" key="1">
    <citation type="journal article" date="2014" name="Antonie Van Leeuwenhoek">
        <title>Hyphomonas beringensis sp. nov. and Hyphomonas chukchiensis sp. nov., isolated from surface seawater of the Bering Sea and Chukchi Sea.</title>
        <authorList>
            <person name="Li C."/>
            <person name="Lai Q."/>
            <person name="Li G."/>
            <person name="Dong C."/>
            <person name="Wang J."/>
            <person name="Liao Y."/>
            <person name="Shao Z."/>
        </authorList>
    </citation>
    <scope>NUCLEOTIDE SEQUENCE [LARGE SCALE GENOMIC DNA]</scope>
    <source>
        <strain evidence="6 7">PS728</strain>
    </source>
</reference>
<dbReference type="SMART" id="SM00347">
    <property type="entry name" value="HTH_MARR"/>
    <property type="match status" value="1"/>
</dbReference>
<dbReference type="GO" id="GO:0003677">
    <property type="term" value="F:DNA binding"/>
    <property type="evidence" value="ECO:0007669"/>
    <property type="project" value="UniProtKB-KW"/>
</dbReference>
<evidence type="ECO:0000256" key="3">
    <source>
        <dbReference type="ARBA" id="ARBA00023163"/>
    </source>
</evidence>
<feature type="compositionally biased region" description="Low complexity" evidence="4">
    <location>
        <begin position="146"/>
        <end position="170"/>
    </location>
</feature>
<evidence type="ECO:0000313" key="7">
    <source>
        <dbReference type="Proteomes" id="UP000027100"/>
    </source>
</evidence>
<keyword evidence="7" id="KW-1185">Reference proteome</keyword>
<dbReference type="PROSITE" id="PS50995">
    <property type="entry name" value="HTH_MARR_2"/>
    <property type="match status" value="1"/>
</dbReference>
<dbReference type="PANTHER" id="PTHR42756:SF1">
    <property type="entry name" value="TRANSCRIPTIONAL REPRESSOR OF EMRAB OPERON"/>
    <property type="match status" value="1"/>
</dbReference>
<keyword evidence="2" id="KW-0238">DNA-binding</keyword>
<feature type="domain" description="HTH marR-type" evidence="5">
    <location>
        <begin position="9"/>
        <end position="138"/>
    </location>
</feature>
<dbReference type="AlphaFoldDB" id="A0A062V930"/>
<protein>
    <submittedName>
        <fullName evidence="6">MarR family transcriptional regulator</fullName>
    </submittedName>
</protein>
<proteinExistence type="predicted"/>
<accession>A0A062V930</accession>
<dbReference type="InterPro" id="IPR036388">
    <property type="entry name" value="WH-like_DNA-bd_sf"/>
</dbReference>
<dbReference type="RefSeq" id="WP_035597446.1">
    <property type="nucleotide sequence ID" value="NZ_ARYM01000009.1"/>
</dbReference>
<dbReference type="eggNOG" id="COG1846">
    <property type="taxonomic scope" value="Bacteria"/>
</dbReference>
<dbReference type="EMBL" id="ARYM01000009">
    <property type="protein sequence ID" value="KCZ98727.1"/>
    <property type="molecule type" value="Genomic_DNA"/>
</dbReference>
<feature type="compositionally biased region" description="Basic residues" evidence="4">
    <location>
        <begin position="171"/>
        <end position="181"/>
    </location>
</feature>
<evidence type="ECO:0000256" key="1">
    <source>
        <dbReference type="ARBA" id="ARBA00023015"/>
    </source>
</evidence>
<dbReference type="GO" id="GO:0003700">
    <property type="term" value="F:DNA-binding transcription factor activity"/>
    <property type="evidence" value="ECO:0007669"/>
    <property type="project" value="InterPro"/>
</dbReference>
<dbReference type="Gene3D" id="1.10.10.10">
    <property type="entry name" value="Winged helix-like DNA-binding domain superfamily/Winged helix DNA-binding domain"/>
    <property type="match status" value="1"/>
</dbReference>
<dbReference type="Pfam" id="PF12802">
    <property type="entry name" value="MarR_2"/>
    <property type="match status" value="1"/>
</dbReference>
<feature type="region of interest" description="Disordered" evidence="4">
    <location>
        <begin position="144"/>
        <end position="207"/>
    </location>
</feature>
<evidence type="ECO:0000256" key="4">
    <source>
        <dbReference type="SAM" id="MobiDB-lite"/>
    </source>
</evidence>
<sequence length="207" mass="21216">MSFNLNASPSHLLHRAQQIAANHSAAALKSAGVTLRQFSVLAALSGNEGVSQSDLVNATGIDRSTLADMVARMETAGLIKRADSKTDARAKSVSLTAKGKKAYDKALPAVTKADDALFSTLAKAKQDALLQGLTGLVDDAEKKEAAPVAPKAPKAPKAAKAPKAVKAAAPKAKKAPAKKKAAKAEVKKAPVAVKKAPVAKKAAAKKK</sequence>
<comment type="caution">
    <text evidence="6">The sequence shown here is derived from an EMBL/GenBank/DDBJ whole genome shotgun (WGS) entry which is preliminary data.</text>
</comment>
<dbReference type="PATRIC" id="fig|1280954.3.peg.1870"/>
<gene>
    <name evidence="6" type="ORF">HPO_09233</name>
</gene>
<dbReference type="InterPro" id="IPR036390">
    <property type="entry name" value="WH_DNA-bd_sf"/>
</dbReference>
<evidence type="ECO:0000259" key="5">
    <source>
        <dbReference type="PROSITE" id="PS50995"/>
    </source>
</evidence>
<dbReference type="PRINTS" id="PR00598">
    <property type="entry name" value="HTHMARR"/>
</dbReference>